<reference evidence="2 3" key="2">
    <citation type="journal article" date="2012" name="PLoS Pathog.">
        <title>Diverse lifestyles and strategies of plant pathogenesis encoded in the genomes of eighteen Dothideomycetes fungi.</title>
        <authorList>
            <person name="Ohm R.A."/>
            <person name="Feau N."/>
            <person name="Henrissat B."/>
            <person name="Schoch C.L."/>
            <person name="Horwitz B.A."/>
            <person name="Barry K.W."/>
            <person name="Condon B.J."/>
            <person name="Copeland A.C."/>
            <person name="Dhillon B."/>
            <person name="Glaser F."/>
            <person name="Hesse C.N."/>
            <person name="Kosti I."/>
            <person name="LaButti K."/>
            <person name="Lindquist E.A."/>
            <person name="Lucas S."/>
            <person name="Salamov A.A."/>
            <person name="Bradshaw R.E."/>
            <person name="Ciuffetti L."/>
            <person name="Hamelin R.C."/>
            <person name="Kema G.H.J."/>
            <person name="Lawrence C."/>
            <person name="Scott J.A."/>
            <person name="Spatafora J.W."/>
            <person name="Turgeon B.G."/>
            <person name="de Wit P.J.G.M."/>
            <person name="Zhong S."/>
            <person name="Goodwin S.B."/>
            <person name="Grigoriev I.V."/>
        </authorList>
    </citation>
    <scope>NUCLEOTIDE SEQUENCE [LARGE SCALE GENOMIC DNA]</scope>
    <source>
        <strain evidence="3">NZE10 / CBS 128990</strain>
    </source>
</reference>
<protein>
    <submittedName>
        <fullName evidence="2">Uncharacterized protein</fullName>
    </submittedName>
</protein>
<sequence length="122" mass="13304">MPSDRDQDRDRDRLLRQITIYTLLPSVPFLLAHGIMTHILCPVLGIIPMTISAVSGIWHVWGGTPSRAVSGFVDVFVAGFLLGILFPGWIFMVGNGAAVEVILGTYGTVGMIGNFLFMRTLV</sequence>
<dbReference type="AlphaFoldDB" id="N1PCZ3"/>
<keyword evidence="1" id="KW-0472">Membrane</keyword>
<feature type="transmembrane region" description="Helical" evidence="1">
    <location>
        <begin position="97"/>
        <end position="117"/>
    </location>
</feature>
<proteinExistence type="predicted"/>
<dbReference type="EMBL" id="KB446543">
    <property type="protein sequence ID" value="EME40448.1"/>
    <property type="molecule type" value="Genomic_DNA"/>
</dbReference>
<feature type="transmembrane region" description="Helical" evidence="1">
    <location>
        <begin position="68"/>
        <end position="91"/>
    </location>
</feature>
<evidence type="ECO:0000313" key="3">
    <source>
        <dbReference type="Proteomes" id="UP000016933"/>
    </source>
</evidence>
<evidence type="ECO:0000256" key="1">
    <source>
        <dbReference type="SAM" id="Phobius"/>
    </source>
</evidence>
<keyword evidence="1" id="KW-1133">Transmembrane helix</keyword>
<reference evidence="3" key="1">
    <citation type="journal article" date="2012" name="PLoS Genet.">
        <title>The genomes of the fungal plant pathogens Cladosporium fulvum and Dothistroma septosporum reveal adaptation to different hosts and lifestyles but also signatures of common ancestry.</title>
        <authorList>
            <person name="de Wit P.J.G.M."/>
            <person name="van der Burgt A."/>
            <person name="Oekmen B."/>
            <person name="Stergiopoulos I."/>
            <person name="Abd-Elsalam K.A."/>
            <person name="Aerts A.L."/>
            <person name="Bahkali A.H."/>
            <person name="Beenen H.G."/>
            <person name="Chettri P."/>
            <person name="Cox M.P."/>
            <person name="Datema E."/>
            <person name="de Vries R.P."/>
            <person name="Dhillon B."/>
            <person name="Ganley A.R."/>
            <person name="Griffiths S.A."/>
            <person name="Guo Y."/>
            <person name="Hamelin R.C."/>
            <person name="Henrissat B."/>
            <person name="Kabir M.S."/>
            <person name="Jashni M.K."/>
            <person name="Kema G."/>
            <person name="Klaubauf S."/>
            <person name="Lapidus A."/>
            <person name="Levasseur A."/>
            <person name="Lindquist E."/>
            <person name="Mehrabi R."/>
            <person name="Ohm R.A."/>
            <person name="Owen T.J."/>
            <person name="Salamov A."/>
            <person name="Schwelm A."/>
            <person name="Schijlen E."/>
            <person name="Sun H."/>
            <person name="van den Burg H.A."/>
            <person name="van Ham R.C.H.J."/>
            <person name="Zhang S."/>
            <person name="Goodwin S.B."/>
            <person name="Grigoriev I.V."/>
            <person name="Collemare J."/>
            <person name="Bradshaw R.E."/>
        </authorList>
    </citation>
    <scope>NUCLEOTIDE SEQUENCE [LARGE SCALE GENOMIC DNA]</scope>
    <source>
        <strain evidence="3">NZE10 / CBS 128990</strain>
    </source>
</reference>
<name>N1PCZ3_DOTSN</name>
<organism evidence="2 3">
    <name type="scientific">Dothistroma septosporum (strain NZE10 / CBS 128990)</name>
    <name type="common">Red band needle blight fungus</name>
    <name type="synonym">Mycosphaerella pini</name>
    <dbReference type="NCBI Taxonomy" id="675120"/>
    <lineage>
        <taxon>Eukaryota</taxon>
        <taxon>Fungi</taxon>
        <taxon>Dikarya</taxon>
        <taxon>Ascomycota</taxon>
        <taxon>Pezizomycotina</taxon>
        <taxon>Dothideomycetes</taxon>
        <taxon>Dothideomycetidae</taxon>
        <taxon>Mycosphaerellales</taxon>
        <taxon>Mycosphaerellaceae</taxon>
        <taxon>Dothistroma</taxon>
    </lineage>
</organism>
<dbReference type="Proteomes" id="UP000016933">
    <property type="component" value="Unassembled WGS sequence"/>
</dbReference>
<keyword evidence="3" id="KW-1185">Reference proteome</keyword>
<accession>N1PCZ3</accession>
<feature type="transmembrane region" description="Helical" evidence="1">
    <location>
        <begin position="42"/>
        <end position="61"/>
    </location>
</feature>
<keyword evidence="1" id="KW-0812">Transmembrane</keyword>
<evidence type="ECO:0000313" key="2">
    <source>
        <dbReference type="EMBL" id="EME40448.1"/>
    </source>
</evidence>
<gene>
    <name evidence="2" type="ORF">DOTSEDRAFT_46827</name>
</gene>
<dbReference type="HOGENOM" id="CLU_2026690_0_0_1"/>
<dbReference type="OrthoDB" id="5241710at2759"/>
<feature type="transmembrane region" description="Helical" evidence="1">
    <location>
        <begin position="18"/>
        <end position="36"/>
    </location>
</feature>